<proteinExistence type="predicted"/>
<feature type="transmembrane region" description="Helical" evidence="6">
    <location>
        <begin position="12"/>
        <end position="31"/>
    </location>
</feature>
<evidence type="ECO:0000256" key="1">
    <source>
        <dbReference type="ARBA" id="ARBA00004651"/>
    </source>
</evidence>
<feature type="transmembrane region" description="Helical" evidence="6">
    <location>
        <begin position="209"/>
        <end position="228"/>
    </location>
</feature>
<comment type="subcellular location">
    <subcellularLocation>
        <location evidence="1">Cell membrane</location>
        <topology evidence="1">Multi-pass membrane protein</topology>
    </subcellularLocation>
</comment>
<feature type="transmembrane region" description="Helical" evidence="6">
    <location>
        <begin position="240"/>
        <end position="259"/>
    </location>
</feature>
<evidence type="ECO:0000256" key="6">
    <source>
        <dbReference type="SAM" id="Phobius"/>
    </source>
</evidence>
<dbReference type="PANTHER" id="PTHR32196:SF69">
    <property type="entry name" value="BRANCHED-CHAIN AMINO ACID TRANSPORT SYSTEM, PERMEASE PROTEIN"/>
    <property type="match status" value="1"/>
</dbReference>
<evidence type="ECO:0000256" key="3">
    <source>
        <dbReference type="ARBA" id="ARBA00022692"/>
    </source>
</evidence>
<keyword evidence="3 6" id="KW-0812">Transmembrane</keyword>
<accession>A0AAJ1V4X1</accession>
<evidence type="ECO:0000256" key="4">
    <source>
        <dbReference type="ARBA" id="ARBA00022989"/>
    </source>
</evidence>
<sequence length="293" mass="31322">MALYYSACIQGILWSLMGMGLYISFRILGFADLTSEASFTLGAGVAAILIQSGYSPLLATLLAIGAGMLAGLVTGWLTTFLAIPGLLASIITMTGLYSVSLRVMGQPNLSLRGSETLFSLMEQLIPSSDLARLVLGLIFVLLVVAMLSLLFKMDLGQALVATGDNRIMADSLGINTHRMLRLALMLSNGLIALSGALVAQDNGFADIQLGNGTVVIAFSAIVIGEVIFRQQLSLTKRLMTVVLGAVIYRLILVAVLQLGFNANDFRFLSAFVLVLFLAGPNLIKRYFRQKGGY</sequence>
<dbReference type="Pfam" id="PF02653">
    <property type="entry name" value="BPD_transp_2"/>
    <property type="match status" value="1"/>
</dbReference>
<dbReference type="EMBL" id="JASOOE010000001">
    <property type="protein sequence ID" value="MDK7186364.1"/>
    <property type="molecule type" value="Genomic_DNA"/>
</dbReference>
<dbReference type="GO" id="GO:0022857">
    <property type="term" value="F:transmembrane transporter activity"/>
    <property type="evidence" value="ECO:0007669"/>
    <property type="project" value="InterPro"/>
</dbReference>
<dbReference type="CDD" id="cd06574">
    <property type="entry name" value="TM_PBP1_branched-chain-AA_like"/>
    <property type="match status" value="1"/>
</dbReference>
<feature type="transmembrane region" description="Helical" evidence="6">
    <location>
        <begin position="179"/>
        <end position="197"/>
    </location>
</feature>
<dbReference type="GO" id="GO:0005886">
    <property type="term" value="C:plasma membrane"/>
    <property type="evidence" value="ECO:0007669"/>
    <property type="project" value="UniProtKB-SubCell"/>
</dbReference>
<keyword evidence="4 6" id="KW-1133">Transmembrane helix</keyword>
<evidence type="ECO:0000256" key="2">
    <source>
        <dbReference type="ARBA" id="ARBA00022475"/>
    </source>
</evidence>
<reference evidence="7" key="1">
    <citation type="submission" date="2023-05" db="EMBL/GenBank/DDBJ databases">
        <title>Cataloging the Phylogenetic Diversity of Human Bladder Bacteria.</title>
        <authorList>
            <person name="Du J."/>
        </authorList>
    </citation>
    <scope>NUCLEOTIDE SEQUENCE</scope>
    <source>
        <strain evidence="7">UMB1231</strain>
    </source>
</reference>
<comment type="caution">
    <text evidence="7">The sequence shown here is derived from an EMBL/GenBank/DDBJ whole genome shotgun (WGS) entry which is preliminary data.</text>
</comment>
<dbReference type="AlphaFoldDB" id="A0AAJ1V4X1"/>
<evidence type="ECO:0000256" key="5">
    <source>
        <dbReference type="ARBA" id="ARBA00023136"/>
    </source>
</evidence>
<feature type="transmembrane region" description="Helical" evidence="6">
    <location>
        <begin position="76"/>
        <end position="99"/>
    </location>
</feature>
<dbReference type="PANTHER" id="PTHR32196">
    <property type="entry name" value="ABC TRANSPORTER PERMEASE PROTEIN YPHD-RELATED-RELATED"/>
    <property type="match status" value="1"/>
</dbReference>
<keyword evidence="5 6" id="KW-0472">Membrane</keyword>
<organism evidence="7 8">
    <name type="scientific">Facklamia hominis</name>
    <dbReference type="NCBI Taxonomy" id="178214"/>
    <lineage>
        <taxon>Bacteria</taxon>
        <taxon>Bacillati</taxon>
        <taxon>Bacillota</taxon>
        <taxon>Bacilli</taxon>
        <taxon>Lactobacillales</taxon>
        <taxon>Aerococcaceae</taxon>
        <taxon>Facklamia</taxon>
    </lineage>
</organism>
<feature type="transmembrane region" description="Helical" evidence="6">
    <location>
        <begin position="265"/>
        <end position="283"/>
    </location>
</feature>
<protein>
    <submittedName>
        <fullName evidence="7">ABC transporter permease</fullName>
    </submittedName>
</protein>
<evidence type="ECO:0000313" key="8">
    <source>
        <dbReference type="Proteomes" id="UP001229251"/>
    </source>
</evidence>
<dbReference type="InterPro" id="IPR001851">
    <property type="entry name" value="ABC_transp_permease"/>
</dbReference>
<keyword evidence="2" id="KW-1003">Cell membrane</keyword>
<feature type="transmembrane region" description="Helical" evidence="6">
    <location>
        <begin position="37"/>
        <end position="64"/>
    </location>
</feature>
<evidence type="ECO:0000313" key="7">
    <source>
        <dbReference type="EMBL" id="MDK7186364.1"/>
    </source>
</evidence>
<feature type="transmembrane region" description="Helical" evidence="6">
    <location>
        <begin position="130"/>
        <end position="151"/>
    </location>
</feature>
<name>A0AAJ1V4X1_9LACT</name>
<dbReference type="Proteomes" id="UP001229251">
    <property type="component" value="Unassembled WGS sequence"/>
</dbReference>
<gene>
    <name evidence="7" type="ORF">QP433_00030</name>
</gene>
<dbReference type="RefSeq" id="WP_006907634.1">
    <property type="nucleotide sequence ID" value="NZ_CAUPDI010000042.1"/>
</dbReference>